<dbReference type="Pfam" id="PF00072">
    <property type="entry name" value="Response_reg"/>
    <property type="match status" value="1"/>
</dbReference>
<sequence length="523" mass="61519">MFKIILADDEPIIIKGLRKLVDWEQLDARIVAEAGDGEELLQKIEDCSPDIIICDVSMPNMTGLDVLKKVRETDRDVKFIFLSGYQEFDYVRTAIHYEAQEYLLKPAGREELRQAVLKAEQALKENSPLEKWREEKDDLQSVFRMINSEADSKELYGHFQEMGIRTEGVNFTGVCFSMPVDFYTKVQDQNMQELLRFSVFRKIQEILKKERNGFVIKRDAGSSNLILLSPQEDGPEKVQEEIRAICDRVYREYDVRLVVGIGKTSGNIRELKYIYKTAKFCSELYYFTQENCIRYNEVDRDFKTSFEDYDSAYKELVSSFLSSGEDWQDKLDEALSVIENLHYGNRYAAENRCIVMVMNLYRDLEEYHILPPDKRPEYEEAVAAMRHQQSYEELRQYTARFLTAFLEEHAFQDAAAEHQTIHQVKEYIQQHYAENLSLRKMAEIVYMNPYYFSVFFKKETGENFKNYLAEVRMKEAVRLLMQTDMKTYELAKAVGYNDVRSFTEKFKEYYGDSPSGYKKAKRS</sequence>
<dbReference type="PROSITE" id="PS01124">
    <property type="entry name" value="HTH_ARAC_FAMILY_2"/>
    <property type="match status" value="1"/>
</dbReference>
<dbReference type="PROSITE" id="PS50110">
    <property type="entry name" value="RESPONSE_REGULATORY"/>
    <property type="match status" value="1"/>
</dbReference>
<evidence type="ECO:0000256" key="8">
    <source>
        <dbReference type="ARBA" id="ARBA00023163"/>
    </source>
</evidence>
<keyword evidence="5" id="KW-0902">Two-component regulatory system</keyword>
<dbReference type="CDD" id="cd17536">
    <property type="entry name" value="REC_YesN-like"/>
    <property type="match status" value="1"/>
</dbReference>
<comment type="caution">
    <text evidence="13">The sequence shown here is derived from an EMBL/GenBank/DDBJ whole genome shotgun (WGS) entry which is preliminary data.</text>
</comment>
<accession>A0A938XAD1</accession>
<dbReference type="Gene3D" id="3.40.50.2300">
    <property type="match status" value="1"/>
</dbReference>
<name>A0A938XAD1_9CLOT</name>
<gene>
    <name evidence="13" type="ORF">H6A20_03805</name>
</gene>
<evidence type="ECO:0000313" key="14">
    <source>
        <dbReference type="Proteomes" id="UP000705508"/>
    </source>
</evidence>
<dbReference type="GO" id="GO:0000160">
    <property type="term" value="P:phosphorelay signal transduction system"/>
    <property type="evidence" value="ECO:0007669"/>
    <property type="project" value="UniProtKB-KW"/>
</dbReference>
<evidence type="ECO:0000256" key="3">
    <source>
        <dbReference type="ARBA" id="ARBA00022490"/>
    </source>
</evidence>
<dbReference type="InterPro" id="IPR001789">
    <property type="entry name" value="Sig_transdc_resp-reg_receiver"/>
</dbReference>
<dbReference type="Pfam" id="PF12833">
    <property type="entry name" value="HTH_18"/>
    <property type="match status" value="1"/>
</dbReference>
<dbReference type="Gene3D" id="1.10.10.60">
    <property type="entry name" value="Homeodomain-like"/>
    <property type="match status" value="2"/>
</dbReference>
<comment type="subcellular location">
    <subcellularLocation>
        <location evidence="1">Cytoplasm</location>
    </subcellularLocation>
</comment>
<evidence type="ECO:0000256" key="1">
    <source>
        <dbReference type="ARBA" id="ARBA00004496"/>
    </source>
</evidence>
<dbReference type="PANTHER" id="PTHR42713:SF3">
    <property type="entry name" value="TRANSCRIPTIONAL REGULATORY PROTEIN HPTR"/>
    <property type="match status" value="1"/>
</dbReference>
<feature type="modified residue" description="4-aspartylphosphate" evidence="10">
    <location>
        <position position="55"/>
    </location>
</feature>
<evidence type="ECO:0000259" key="12">
    <source>
        <dbReference type="PROSITE" id="PS50110"/>
    </source>
</evidence>
<evidence type="ECO:0000256" key="7">
    <source>
        <dbReference type="ARBA" id="ARBA00023125"/>
    </source>
</evidence>
<dbReference type="RefSeq" id="WP_204905844.1">
    <property type="nucleotide sequence ID" value="NZ_JACJKS010000004.1"/>
</dbReference>
<keyword evidence="4 10" id="KW-0597">Phosphoprotein</keyword>
<evidence type="ECO:0000313" key="13">
    <source>
        <dbReference type="EMBL" id="MBM6947791.1"/>
    </source>
</evidence>
<proteinExistence type="predicted"/>
<protein>
    <recommendedName>
        <fullName evidence="2">Stage 0 sporulation protein A homolog</fullName>
    </recommendedName>
</protein>
<evidence type="ECO:0000256" key="4">
    <source>
        <dbReference type="ARBA" id="ARBA00022553"/>
    </source>
</evidence>
<feature type="domain" description="HTH araC/xylS-type" evidence="11">
    <location>
        <begin position="422"/>
        <end position="520"/>
    </location>
</feature>
<keyword evidence="3" id="KW-0963">Cytoplasm</keyword>
<feature type="domain" description="Response regulatory" evidence="12">
    <location>
        <begin position="3"/>
        <end position="120"/>
    </location>
</feature>
<dbReference type="EMBL" id="JACJKS010000004">
    <property type="protein sequence ID" value="MBM6947791.1"/>
    <property type="molecule type" value="Genomic_DNA"/>
</dbReference>
<evidence type="ECO:0000256" key="10">
    <source>
        <dbReference type="PROSITE-ProRule" id="PRU00169"/>
    </source>
</evidence>
<keyword evidence="8" id="KW-0804">Transcription</keyword>
<evidence type="ECO:0000259" key="11">
    <source>
        <dbReference type="PROSITE" id="PS01124"/>
    </source>
</evidence>
<dbReference type="GO" id="GO:0043565">
    <property type="term" value="F:sequence-specific DNA binding"/>
    <property type="evidence" value="ECO:0007669"/>
    <property type="project" value="InterPro"/>
</dbReference>
<organism evidence="13 14">
    <name type="scientific">Mordavella massiliensis</name>
    <dbReference type="NCBI Taxonomy" id="1871024"/>
    <lineage>
        <taxon>Bacteria</taxon>
        <taxon>Bacillati</taxon>
        <taxon>Bacillota</taxon>
        <taxon>Clostridia</taxon>
        <taxon>Eubacteriales</taxon>
        <taxon>Clostridiaceae</taxon>
        <taxon>Mordavella</taxon>
    </lineage>
</organism>
<dbReference type="GO" id="GO:0005737">
    <property type="term" value="C:cytoplasm"/>
    <property type="evidence" value="ECO:0007669"/>
    <property type="project" value="UniProtKB-SubCell"/>
</dbReference>
<dbReference type="SUPFAM" id="SSF52172">
    <property type="entry name" value="CheY-like"/>
    <property type="match status" value="1"/>
</dbReference>
<evidence type="ECO:0000256" key="9">
    <source>
        <dbReference type="ARBA" id="ARBA00024867"/>
    </source>
</evidence>
<dbReference type="SMART" id="SM00448">
    <property type="entry name" value="REC"/>
    <property type="match status" value="1"/>
</dbReference>
<dbReference type="PANTHER" id="PTHR42713">
    <property type="entry name" value="HISTIDINE KINASE-RELATED"/>
    <property type="match status" value="1"/>
</dbReference>
<dbReference type="AlphaFoldDB" id="A0A938XAD1"/>
<comment type="function">
    <text evidence="9">May play the central regulatory role in sporulation. It may be an element of the effector pathway responsible for the activation of sporulation genes in response to nutritional stress. Spo0A may act in concert with spo0H (a sigma factor) to control the expression of some genes that are critical to the sporulation process.</text>
</comment>
<reference evidence="13" key="1">
    <citation type="submission" date="2020-08" db="EMBL/GenBank/DDBJ databases">
        <authorList>
            <person name="Cejkova D."/>
            <person name="Kubasova T."/>
            <person name="Jahodarova E."/>
            <person name="Rychlik I."/>
        </authorList>
    </citation>
    <scope>NUCLEOTIDE SEQUENCE</scope>
    <source>
        <strain evidence="13">An582</strain>
    </source>
</reference>
<dbReference type="SUPFAM" id="SSF46689">
    <property type="entry name" value="Homeodomain-like"/>
    <property type="match status" value="2"/>
</dbReference>
<dbReference type="InterPro" id="IPR051552">
    <property type="entry name" value="HptR"/>
</dbReference>
<dbReference type="SMART" id="SM00342">
    <property type="entry name" value="HTH_ARAC"/>
    <property type="match status" value="1"/>
</dbReference>
<dbReference type="InterPro" id="IPR009057">
    <property type="entry name" value="Homeodomain-like_sf"/>
</dbReference>
<dbReference type="GO" id="GO:0003700">
    <property type="term" value="F:DNA-binding transcription factor activity"/>
    <property type="evidence" value="ECO:0007669"/>
    <property type="project" value="InterPro"/>
</dbReference>
<evidence type="ECO:0000256" key="6">
    <source>
        <dbReference type="ARBA" id="ARBA00023015"/>
    </source>
</evidence>
<dbReference type="InterPro" id="IPR018060">
    <property type="entry name" value="HTH_AraC"/>
</dbReference>
<keyword evidence="7" id="KW-0238">DNA-binding</keyword>
<reference evidence="13" key="2">
    <citation type="journal article" date="2021" name="Sci. Rep.">
        <title>The distribution of antibiotic resistance genes in chicken gut microbiota commensals.</title>
        <authorList>
            <person name="Juricova H."/>
            <person name="Matiasovicova J."/>
            <person name="Kubasova T."/>
            <person name="Cejkova D."/>
            <person name="Rychlik I."/>
        </authorList>
    </citation>
    <scope>NUCLEOTIDE SEQUENCE</scope>
    <source>
        <strain evidence="13">An582</strain>
    </source>
</reference>
<evidence type="ECO:0000256" key="2">
    <source>
        <dbReference type="ARBA" id="ARBA00018672"/>
    </source>
</evidence>
<dbReference type="Proteomes" id="UP000705508">
    <property type="component" value="Unassembled WGS sequence"/>
</dbReference>
<dbReference type="InterPro" id="IPR011006">
    <property type="entry name" value="CheY-like_superfamily"/>
</dbReference>
<keyword evidence="6" id="KW-0805">Transcription regulation</keyword>
<evidence type="ECO:0000256" key="5">
    <source>
        <dbReference type="ARBA" id="ARBA00023012"/>
    </source>
</evidence>